<feature type="compositionally biased region" description="Polar residues" evidence="2">
    <location>
        <begin position="864"/>
        <end position="919"/>
    </location>
</feature>
<name>A0A9P5KAE4_COLSI</name>
<feature type="transmembrane region" description="Helical" evidence="3">
    <location>
        <begin position="20"/>
        <end position="38"/>
    </location>
</feature>
<evidence type="ECO:0000256" key="1">
    <source>
        <dbReference type="SAM" id="Coils"/>
    </source>
</evidence>
<keyword evidence="3" id="KW-1133">Transmembrane helix</keyword>
<gene>
    <name evidence="4" type="ORF">CGCSCA2_v001255</name>
</gene>
<keyword evidence="3" id="KW-0472">Membrane</keyword>
<feature type="compositionally biased region" description="Pro residues" evidence="2">
    <location>
        <begin position="810"/>
        <end position="827"/>
    </location>
</feature>
<proteinExistence type="predicted"/>
<feature type="region of interest" description="Disordered" evidence="2">
    <location>
        <begin position="771"/>
        <end position="1062"/>
    </location>
</feature>
<keyword evidence="5" id="KW-1185">Reference proteome</keyword>
<feature type="compositionally biased region" description="Polar residues" evidence="2">
    <location>
        <begin position="831"/>
        <end position="843"/>
    </location>
</feature>
<feature type="region of interest" description="Disordered" evidence="2">
    <location>
        <begin position="354"/>
        <end position="515"/>
    </location>
</feature>
<accession>A0A9P5KAE4</accession>
<dbReference type="OrthoDB" id="4845760at2759"/>
<feature type="compositionally biased region" description="Basic and acidic residues" evidence="2">
    <location>
        <begin position="568"/>
        <end position="577"/>
    </location>
</feature>
<evidence type="ECO:0000256" key="2">
    <source>
        <dbReference type="SAM" id="MobiDB-lite"/>
    </source>
</evidence>
<feature type="compositionally biased region" description="Low complexity" evidence="2">
    <location>
        <begin position="1016"/>
        <end position="1027"/>
    </location>
</feature>
<dbReference type="AlphaFoldDB" id="A0A9P5KAE4"/>
<keyword evidence="1" id="KW-0175">Coiled coil</keyword>
<evidence type="ECO:0000256" key="3">
    <source>
        <dbReference type="SAM" id="Phobius"/>
    </source>
</evidence>
<dbReference type="EMBL" id="QPMT01000003">
    <property type="protein sequence ID" value="KAF4865542.1"/>
    <property type="molecule type" value="Genomic_DNA"/>
</dbReference>
<keyword evidence="3" id="KW-0812">Transmembrane</keyword>
<feature type="coiled-coil region" evidence="1">
    <location>
        <begin position="116"/>
        <end position="171"/>
    </location>
</feature>
<evidence type="ECO:0000313" key="4">
    <source>
        <dbReference type="EMBL" id="KAF4865542.1"/>
    </source>
</evidence>
<organism evidence="4 5">
    <name type="scientific">Colletotrichum siamense</name>
    <name type="common">Anthracnose fungus</name>
    <dbReference type="NCBI Taxonomy" id="690259"/>
    <lineage>
        <taxon>Eukaryota</taxon>
        <taxon>Fungi</taxon>
        <taxon>Dikarya</taxon>
        <taxon>Ascomycota</taxon>
        <taxon>Pezizomycotina</taxon>
        <taxon>Sordariomycetes</taxon>
        <taxon>Hypocreomycetidae</taxon>
        <taxon>Glomerellales</taxon>
        <taxon>Glomerellaceae</taxon>
        <taxon>Colletotrichum</taxon>
        <taxon>Colletotrichum gloeosporioides species complex</taxon>
    </lineage>
</organism>
<comment type="caution">
    <text evidence="4">The sequence shown here is derived from an EMBL/GenBank/DDBJ whole genome shotgun (WGS) entry which is preliminary data.</text>
</comment>
<dbReference type="Proteomes" id="UP000711996">
    <property type="component" value="Unassembled WGS sequence"/>
</dbReference>
<feature type="compositionally biased region" description="Polar residues" evidence="2">
    <location>
        <begin position="441"/>
        <end position="469"/>
    </location>
</feature>
<feature type="region of interest" description="Disordered" evidence="2">
    <location>
        <begin position="561"/>
        <end position="581"/>
    </location>
</feature>
<feature type="compositionally biased region" description="Basic and acidic residues" evidence="2">
    <location>
        <begin position="848"/>
        <end position="863"/>
    </location>
</feature>
<sequence length="1249" mass="137203">MVTEIFIDKANLVLQAAANHPYLAVLVYLAVMAISRVWHSARFAECWYQLTGGLLGRMLVDVASVVAWPMKLIIAYMALFWRMPPGPPPPEVDQPKDLATEDARLVKEVTDADTQLQQHSVENAALIEEITKLKERANLKEAQTEQHSAENARLTEEVASLQEKLRNYEKTVRLMASFKTKVASVPQPRLLRPGNYKSIPKANQYGIYHVSEGKVLQPPDDAAKKQLSLSKIVTVADTTPVIAPPVISNNAPVNIAPVLSYSSILIVADTAPIIATPVLSCTGILTVTDDAPVNVAPRLSLTNVFTVTDNAPTNVVAIPSPTRVLPVTDNAPIATIEPTMPASGVVSIDEDSARKDELNDHVHEEAQDEGETEKEEIQVTKSDEKNEVEKEQEHEDENKTDGEDERDQDAKKDDDGDDDDKDDHHDLSGGGAVLMLPDHSLSASSIPAPQEQPTTPDTNVLEQVHTPSTELPVPALPTLALKSPATHKRRLSDPEEPQRSGHGPASRPIPTEFSTLPSISSSATVASALVTAQLPTFGNATGSSATIAPNAQVNDNEAMEVVQTQPSDKTEGSEKDNGYLMDGVVGEPTVAVERVAETHDGSMDGVIQQAPPVAIVRTNHVHGDAMEVIEVETNQDARNMMEGVTQFETTTREDQEMADDIGSAQDFNMHQYTDCDMHDNFSSVTPAVEIVDTDMQNDPCFTYTPRQPATQVAIDREIEMDILEDLRPELPATPGEFGPIDQIFEETFVEAGPSSPPLILSPTIPDEFYAHPPPMPLRVPSPDPLDDLYSLPPSTPPRSPSPDLLDDIYSPPPPSPRRSALPSPPIAPVHEQNNQTQTPTGTESVAEPADRVSEETTKQHEQTRTGTRTEASTRPRATQQHSYTLTLPLQTSASRHSPITPMTPTPNTQSATGGSSSVSPRRIIRKGPRPDPLRPLRTTKPSSQTQKSKDTGCAKLGPDGQVIRSPAARPPEDPKTPTSVKVLAPKRNGSAADPKEASPDAPRISIFSISDPMPAPASTPQQPSQATRYSSNRAQAKEKRNQEEAVQTGDTPVPSWFSRPRQILPLPRSNRANRSAEDIATHQQSVYTTRRELEQEVEASEIQEATGGEDGHRDRIVRVVERAEQNQSESVFTYAGHATREERLAVLRLLIDILRRQNQDTGAARKFRNWGGERRLKLLSKERWQELPGAPEDQKTFLTREQVNDLLGHWMRYLLEGLVQQGIVYADEMEGILREWMRMVEEERRSQRQ</sequence>
<reference evidence="4" key="1">
    <citation type="submission" date="2019-06" db="EMBL/GenBank/DDBJ databases">
        <authorList>
            <person name="Gan P."/>
            <person name="Shirasu K."/>
        </authorList>
    </citation>
    <scope>NUCLEOTIDE SEQUENCE [LARGE SCALE GENOMIC DNA]</scope>
    <source>
        <strain evidence="4">CAD2</strain>
    </source>
</reference>
<feature type="transmembrane region" description="Helical" evidence="3">
    <location>
        <begin position="59"/>
        <end position="81"/>
    </location>
</feature>
<feature type="compositionally biased region" description="Pro residues" evidence="2">
    <location>
        <begin position="771"/>
        <end position="783"/>
    </location>
</feature>
<evidence type="ECO:0000313" key="5">
    <source>
        <dbReference type="Proteomes" id="UP000711996"/>
    </source>
</evidence>
<feature type="compositionally biased region" description="Basic and acidic residues" evidence="2">
    <location>
        <begin position="375"/>
        <end position="401"/>
    </location>
</feature>
<protein>
    <submittedName>
        <fullName evidence="4">Uncharacterized protein</fullName>
    </submittedName>
</protein>
<feature type="compositionally biased region" description="Basic and acidic residues" evidence="2">
    <location>
        <begin position="354"/>
        <end position="365"/>
    </location>
</feature>